<dbReference type="EMBL" id="CP002299">
    <property type="protein sequence ID" value="ADP78566.1"/>
    <property type="molecule type" value="Genomic_DNA"/>
</dbReference>
<dbReference type="PANTHER" id="PTHR43617">
    <property type="entry name" value="L-AMINO ACID N-ACETYLTRANSFERASE"/>
    <property type="match status" value="1"/>
</dbReference>
<dbReference type="RefSeq" id="WP_013421688.1">
    <property type="nucleotide sequence ID" value="NC_014666.1"/>
</dbReference>
<evidence type="ECO:0000259" key="1">
    <source>
        <dbReference type="PROSITE" id="PS51186"/>
    </source>
</evidence>
<protein>
    <submittedName>
        <fullName evidence="2">GCN5-related N-acetyltransferase</fullName>
    </submittedName>
</protein>
<dbReference type="CDD" id="cd04301">
    <property type="entry name" value="NAT_SF"/>
    <property type="match status" value="1"/>
</dbReference>
<dbReference type="AlphaFoldDB" id="E3JA04"/>
<feature type="domain" description="N-acetyltransferase" evidence="1">
    <location>
        <begin position="1"/>
        <end position="146"/>
    </location>
</feature>
<gene>
    <name evidence="2" type="ordered locus">FraEuI1c_0483</name>
</gene>
<keyword evidence="3" id="KW-1185">Reference proteome</keyword>
<evidence type="ECO:0000313" key="3">
    <source>
        <dbReference type="Proteomes" id="UP000002484"/>
    </source>
</evidence>
<evidence type="ECO:0000313" key="2">
    <source>
        <dbReference type="EMBL" id="ADP78566.1"/>
    </source>
</evidence>
<dbReference type="GO" id="GO:0016747">
    <property type="term" value="F:acyltransferase activity, transferring groups other than amino-acyl groups"/>
    <property type="evidence" value="ECO:0007669"/>
    <property type="project" value="InterPro"/>
</dbReference>
<reference evidence="2 3" key="1">
    <citation type="submission" date="2010-10" db="EMBL/GenBank/DDBJ databases">
        <title>Complete sequence of Frankia sp. EuI1c.</title>
        <authorList>
            <consortium name="US DOE Joint Genome Institute"/>
            <person name="Lucas S."/>
            <person name="Copeland A."/>
            <person name="Lapidus A."/>
            <person name="Cheng J.-F."/>
            <person name="Bruce D."/>
            <person name="Goodwin L."/>
            <person name="Pitluck S."/>
            <person name="Chertkov O."/>
            <person name="Detter J.C."/>
            <person name="Han C."/>
            <person name="Tapia R."/>
            <person name="Land M."/>
            <person name="Hauser L."/>
            <person name="Jeffries C."/>
            <person name="Kyrpides N."/>
            <person name="Ivanova N."/>
            <person name="Mikhailova N."/>
            <person name="Beauchemin N."/>
            <person name="Sen A."/>
            <person name="Sur S.A."/>
            <person name="Gtari M."/>
            <person name="Wall L."/>
            <person name="Tisa L."/>
            <person name="Woyke T."/>
        </authorList>
    </citation>
    <scope>NUCLEOTIDE SEQUENCE [LARGE SCALE GENOMIC DNA]</scope>
    <source>
        <strain evidence="3">DSM 45817 / CECT 9037 / EuI1c</strain>
    </source>
</reference>
<keyword evidence="2" id="KW-0808">Transferase</keyword>
<dbReference type="InterPro" id="IPR050276">
    <property type="entry name" value="MshD_Acetyltransferase"/>
</dbReference>
<sequence>MSLRHESAHDRESVRGVVTRAFGGEHGEVVADLVDDLRATISPGTGLSLVAEDDGEIVGHAMFTRSLLDAPRRLVEVQVLSPLAVLPEYQKRGLGSALVRHGLEILAESSSPLVFLEGDPSYYHRFGFVPGGGLNFRKPSLRIPDAGFQVVTLPAYQPWMTGTLVYSELFWRHDAVGLRQNEAEKVAPPVPGSA</sequence>
<dbReference type="eggNOG" id="COG3153">
    <property type="taxonomic scope" value="Bacteria"/>
</dbReference>
<dbReference type="Proteomes" id="UP000002484">
    <property type="component" value="Chromosome"/>
</dbReference>
<organism evidence="2 3">
    <name type="scientific">Pseudofrankia inefficax (strain DSM 45817 / CECT 9037 / DDB 130130 / EuI1c)</name>
    <name type="common">Frankia inefficax</name>
    <dbReference type="NCBI Taxonomy" id="298654"/>
    <lineage>
        <taxon>Bacteria</taxon>
        <taxon>Bacillati</taxon>
        <taxon>Actinomycetota</taxon>
        <taxon>Actinomycetes</taxon>
        <taxon>Frankiales</taxon>
        <taxon>Frankiaceae</taxon>
        <taxon>Pseudofrankia</taxon>
    </lineage>
</organism>
<dbReference type="PANTHER" id="PTHR43617:SF2">
    <property type="entry name" value="UPF0039 PROTEIN SLL0451"/>
    <property type="match status" value="1"/>
</dbReference>
<dbReference type="PROSITE" id="PS51186">
    <property type="entry name" value="GNAT"/>
    <property type="match status" value="1"/>
</dbReference>
<accession>E3JA04</accession>
<dbReference type="HOGENOM" id="CLU_081840_3_2_11"/>
<name>E3JA04_PSEI1</name>
<dbReference type="KEGG" id="fri:FraEuI1c_0483"/>
<dbReference type="STRING" id="298654.FraEuI1c_0483"/>
<dbReference type="InterPro" id="IPR016181">
    <property type="entry name" value="Acyl_CoA_acyltransferase"/>
</dbReference>
<proteinExistence type="predicted"/>
<dbReference type="InterPro" id="IPR000182">
    <property type="entry name" value="GNAT_dom"/>
</dbReference>
<dbReference type="InParanoid" id="E3JA04"/>
<dbReference type="Pfam" id="PF13527">
    <property type="entry name" value="Acetyltransf_9"/>
    <property type="match status" value="1"/>
</dbReference>
<dbReference type="SUPFAM" id="SSF55729">
    <property type="entry name" value="Acyl-CoA N-acyltransferases (Nat)"/>
    <property type="match status" value="1"/>
</dbReference>
<dbReference type="Gene3D" id="3.40.630.30">
    <property type="match status" value="1"/>
</dbReference>